<dbReference type="InterPro" id="IPR058989">
    <property type="entry name" value="Primase-assoc"/>
</dbReference>
<keyword evidence="5" id="KW-1185">Reference proteome</keyword>
<evidence type="ECO:0000313" key="4">
    <source>
        <dbReference type="EMBL" id="UTF55844.1"/>
    </source>
</evidence>
<evidence type="ECO:0000313" key="5">
    <source>
        <dbReference type="Proteomes" id="UP001056855"/>
    </source>
</evidence>
<dbReference type="Pfam" id="PF26462">
    <property type="entry name" value="WH_Halo_primase"/>
    <property type="match status" value="1"/>
</dbReference>
<dbReference type="InterPro" id="IPR058424">
    <property type="entry name" value="Primase-assoc_C"/>
</dbReference>
<feature type="domain" description="Primase-associated N-terminal" evidence="3">
    <location>
        <begin position="12"/>
        <end position="260"/>
    </location>
</feature>
<evidence type="ECO:0000259" key="1">
    <source>
        <dbReference type="Pfam" id="PF26416"/>
    </source>
</evidence>
<dbReference type="Proteomes" id="UP001056855">
    <property type="component" value="Plasmid unnamed2"/>
</dbReference>
<dbReference type="NCBIfam" id="NF038197">
    <property type="entry name" value="prim_adj_arch"/>
    <property type="match status" value="1"/>
</dbReference>
<feature type="domain" description="Primase-associated winged helix" evidence="2">
    <location>
        <begin position="274"/>
        <end position="357"/>
    </location>
</feature>
<keyword evidence="4" id="KW-0614">Plasmid</keyword>
<dbReference type="EMBL" id="CP100357">
    <property type="protein sequence ID" value="UTF55844.1"/>
    <property type="molecule type" value="Genomic_DNA"/>
</dbReference>
<dbReference type="KEGG" id="sawl:NGM29_20390"/>
<dbReference type="Pfam" id="PF26463">
    <property type="entry name" value="DUF8140"/>
    <property type="match status" value="1"/>
</dbReference>
<dbReference type="Pfam" id="PF26416">
    <property type="entry name" value="DUF8111"/>
    <property type="match status" value="1"/>
</dbReference>
<geneLocation type="plasmid" evidence="4 5">
    <name>unnamed2</name>
</geneLocation>
<evidence type="ECO:0000259" key="3">
    <source>
        <dbReference type="Pfam" id="PF26463"/>
    </source>
</evidence>
<sequence length="501" mass="57447">MSRETPVDDEYTAYRVAALPRDEGESQLTQLFERGYQRWMVDGEQQTEKLLVDIERFTTGAFTPSTREEAAERPYVDDPGVLAVLTTLGAVCIMDHPKLEDTPPRHLALLGDLRELYVNNIGSLVREYEDWSLHQEIAETLYAKAPGEDGVHPGRVCTDITTNPEFGEGYYLEIPLVAASRKCLARTDGDEGEQGEIQAHVADNNLYVPVSDFMAKYREYAKDAFGRLLAVQEETLTAEQRSWLTANESAISERIDRFFQAGQTHRVWENWSRQKRDLLTIINAVTAADDNVAELGETQTASDLYKAVDAYDPDRTWERQVCESISSARSLGAVLSRNRDHASVTVENARLNRYTLTDYSDGAQPLHINKLEDLFELPCMAAMNERLQEKKPVRKDLFNLVRMAWWLPQYRDASMAEFISDVKDLFSRWPWYEDEVTEYQIRYELDNDIGGEIPLPMNCTNDDMQRYCIGRDQCPYSIYGSLPFPDQMYEQIDDHGEYPTQ</sequence>
<reference evidence="4" key="1">
    <citation type="submission" date="2022-06" db="EMBL/GenBank/DDBJ databases">
        <title>Diverse halophilic archaea isolated from saline environments.</title>
        <authorList>
            <person name="Cui H.-L."/>
        </authorList>
    </citation>
    <scope>NUCLEOTIDE SEQUENCE</scope>
    <source>
        <strain evidence="4">WLHS1</strain>
        <plasmid evidence="4">unnamed2</plasmid>
    </source>
</reference>
<evidence type="ECO:0000259" key="2">
    <source>
        <dbReference type="Pfam" id="PF26462"/>
    </source>
</evidence>
<gene>
    <name evidence="4" type="ORF">NGM29_20390</name>
</gene>
<accession>A0A9E7NCC2</accession>
<dbReference type="InterPro" id="IPR058453">
    <property type="entry name" value="Primase-assoc_N"/>
</dbReference>
<organism evidence="4 5">
    <name type="scientific">Natronosalvus rutilus</name>
    <dbReference type="NCBI Taxonomy" id="2953753"/>
    <lineage>
        <taxon>Archaea</taxon>
        <taxon>Methanobacteriati</taxon>
        <taxon>Methanobacteriota</taxon>
        <taxon>Stenosarchaea group</taxon>
        <taxon>Halobacteria</taxon>
        <taxon>Halobacteriales</taxon>
        <taxon>Natrialbaceae</taxon>
        <taxon>Natronosalvus</taxon>
    </lineage>
</organism>
<name>A0A9E7NCC2_9EURY</name>
<feature type="domain" description="Primase-associated C-terminal" evidence="1">
    <location>
        <begin position="380"/>
        <end position="495"/>
    </location>
</feature>
<dbReference type="AlphaFoldDB" id="A0A9E7NCC2"/>
<dbReference type="GeneID" id="73292458"/>
<proteinExistence type="predicted"/>
<dbReference type="InterPro" id="IPR058990">
    <property type="entry name" value="WH_Primase-assoc"/>
</dbReference>
<dbReference type="RefSeq" id="WP_254161282.1">
    <property type="nucleotide sequence ID" value="NZ_CP100357.1"/>
</dbReference>
<protein>
    <submittedName>
        <fullName evidence="4">Primase-associated protein</fullName>
    </submittedName>
</protein>